<dbReference type="InterPro" id="IPR002477">
    <property type="entry name" value="Peptidoglycan-bd-like"/>
</dbReference>
<dbReference type="eggNOG" id="ENOG502TF9U">
    <property type="taxonomic scope" value="Eukaryota"/>
</dbReference>
<keyword evidence="1" id="KW-0732">Signal</keyword>
<evidence type="ECO:0000313" key="4">
    <source>
        <dbReference type="Proteomes" id="UP000014074"/>
    </source>
</evidence>
<feature type="domain" description="Peptidoglycan binding-like" evidence="2">
    <location>
        <begin position="63"/>
        <end position="120"/>
    </location>
</feature>
<sequence>MHFSLFTITLALAGTTLASPALLPRADGYCNTDKVVTGVGGYTIHYPALSSGGSCIMNKGAEGKGVKDLQTSLNHCYGKSLSVDGDYGDKTKAAVLAAQKSIGQGLSKDGIWGPATGSKMNWWGSKKVAQGTETAYSCIKAIL</sequence>
<organism evidence="3 4">
    <name type="scientific">Phaeoacremonium minimum (strain UCR-PA7)</name>
    <name type="common">Esca disease fungus</name>
    <name type="synonym">Togninia minima</name>
    <dbReference type="NCBI Taxonomy" id="1286976"/>
    <lineage>
        <taxon>Eukaryota</taxon>
        <taxon>Fungi</taxon>
        <taxon>Dikarya</taxon>
        <taxon>Ascomycota</taxon>
        <taxon>Pezizomycotina</taxon>
        <taxon>Sordariomycetes</taxon>
        <taxon>Sordariomycetidae</taxon>
        <taxon>Togniniales</taxon>
        <taxon>Togniniaceae</taxon>
        <taxon>Phaeoacremonium</taxon>
    </lineage>
</organism>
<dbReference type="InterPro" id="IPR036366">
    <property type="entry name" value="PGBDSf"/>
</dbReference>
<gene>
    <name evidence="3" type="ORF">UCRPA7_6206</name>
</gene>
<feature type="signal peptide" evidence="1">
    <location>
        <begin position="1"/>
        <end position="18"/>
    </location>
</feature>
<dbReference type="HOGENOM" id="CLU_137187_0_0_1"/>
<name>R8BG63_PHAM7</name>
<dbReference type="EMBL" id="KB933223">
    <property type="protein sequence ID" value="EON98285.1"/>
    <property type="molecule type" value="Genomic_DNA"/>
</dbReference>
<evidence type="ECO:0000313" key="3">
    <source>
        <dbReference type="EMBL" id="EON98285.1"/>
    </source>
</evidence>
<evidence type="ECO:0000256" key="1">
    <source>
        <dbReference type="SAM" id="SignalP"/>
    </source>
</evidence>
<dbReference type="KEGG" id="tmn:UCRPA7_6206"/>
<dbReference type="Proteomes" id="UP000014074">
    <property type="component" value="Unassembled WGS sequence"/>
</dbReference>
<evidence type="ECO:0000259" key="2">
    <source>
        <dbReference type="Pfam" id="PF01471"/>
    </source>
</evidence>
<dbReference type="Pfam" id="PF01471">
    <property type="entry name" value="PG_binding_1"/>
    <property type="match status" value="1"/>
</dbReference>
<keyword evidence="4" id="KW-1185">Reference proteome</keyword>
<dbReference type="InterPro" id="IPR036365">
    <property type="entry name" value="PGBD-like_sf"/>
</dbReference>
<dbReference type="OrthoDB" id="5211411at2759"/>
<dbReference type="AlphaFoldDB" id="R8BG63"/>
<accession>R8BG63</accession>
<reference evidence="4" key="1">
    <citation type="journal article" date="2013" name="Genome Announc.">
        <title>Draft genome sequence of the ascomycete Phaeoacremonium aleophilum strain UCR-PA7, a causal agent of the esca disease complex in grapevines.</title>
        <authorList>
            <person name="Blanco-Ulate B."/>
            <person name="Rolshausen P."/>
            <person name="Cantu D."/>
        </authorList>
    </citation>
    <scope>NUCLEOTIDE SEQUENCE [LARGE SCALE GENOMIC DNA]</scope>
    <source>
        <strain evidence="4">UCR-PA7</strain>
    </source>
</reference>
<protein>
    <submittedName>
        <fullName evidence="3">Putative peptidoglycan-binding domain 1 protein</fullName>
    </submittedName>
</protein>
<dbReference type="RefSeq" id="XP_007916936.1">
    <property type="nucleotide sequence ID" value="XM_007918745.1"/>
</dbReference>
<dbReference type="Gene3D" id="1.10.101.10">
    <property type="entry name" value="PGBD-like superfamily/PGBD"/>
    <property type="match status" value="1"/>
</dbReference>
<dbReference type="GeneID" id="19326838"/>
<proteinExistence type="predicted"/>
<feature type="chain" id="PRO_5004462716" evidence="1">
    <location>
        <begin position="19"/>
        <end position="143"/>
    </location>
</feature>
<dbReference type="SUPFAM" id="SSF47090">
    <property type="entry name" value="PGBD-like"/>
    <property type="match status" value="1"/>
</dbReference>